<dbReference type="Pfam" id="PF01551">
    <property type="entry name" value="Peptidase_M23"/>
    <property type="match status" value="1"/>
</dbReference>
<organism evidence="5 6">
    <name type="scientific">Stella humosa</name>
    <dbReference type="NCBI Taxonomy" id="94"/>
    <lineage>
        <taxon>Bacteria</taxon>
        <taxon>Pseudomonadati</taxon>
        <taxon>Pseudomonadota</taxon>
        <taxon>Alphaproteobacteria</taxon>
        <taxon>Rhodospirillales</taxon>
        <taxon>Stellaceae</taxon>
        <taxon>Stella</taxon>
    </lineage>
</organism>
<dbReference type="InterPro" id="IPR036779">
    <property type="entry name" value="LysM_dom_sf"/>
</dbReference>
<feature type="compositionally biased region" description="Low complexity" evidence="2">
    <location>
        <begin position="49"/>
        <end position="59"/>
    </location>
</feature>
<dbReference type="SUPFAM" id="SSF51261">
    <property type="entry name" value="Duplicated hybrid motif"/>
    <property type="match status" value="1"/>
</dbReference>
<keyword evidence="3" id="KW-0732">Signal</keyword>
<dbReference type="SMART" id="SM00257">
    <property type="entry name" value="LysM"/>
    <property type="match status" value="2"/>
</dbReference>
<dbReference type="GO" id="GO:0004222">
    <property type="term" value="F:metalloendopeptidase activity"/>
    <property type="evidence" value="ECO:0007669"/>
    <property type="project" value="TreeGrafter"/>
</dbReference>
<dbReference type="PROSITE" id="PS51257">
    <property type="entry name" value="PROKAR_LIPOPROTEIN"/>
    <property type="match status" value="1"/>
</dbReference>
<evidence type="ECO:0000313" key="6">
    <source>
        <dbReference type="Proteomes" id="UP000278222"/>
    </source>
</evidence>
<accession>A0A3N1MFA9</accession>
<dbReference type="InterPro" id="IPR016047">
    <property type="entry name" value="M23ase_b-sheet_dom"/>
</dbReference>
<dbReference type="AlphaFoldDB" id="A0A3N1MFA9"/>
<dbReference type="Proteomes" id="UP000278222">
    <property type="component" value="Unassembled WGS sequence"/>
</dbReference>
<name>A0A3N1MFA9_9PROT</name>
<feature type="compositionally biased region" description="Pro residues" evidence="2">
    <location>
        <begin position="325"/>
        <end position="361"/>
    </location>
</feature>
<feature type="chain" id="PRO_5017941461" evidence="3">
    <location>
        <begin position="24"/>
        <end position="562"/>
    </location>
</feature>
<feature type="signal peptide" evidence="3">
    <location>
        <begin position="1"/>
        <end position="23"/>
    </location>
</feature>
<evidence type="ECO:0000256" key="2">
    <source>
        <dbReference type="SAM" id="MobiDB-lite"/>
    </source>
</evidence>
<dbReference type="InterPro" id="IPR011055">
    <property type="entry name" value="Dup_hybrid_motif"/>
</dbReference>
<dbReference type="SUPFAM" id="SSF54106">
    <property type="entry name" value="LysM domain"/>
    <property type="match status" value="2"/>
</dbReference>
<dbReference type="PROSITE" id="PS51782">
    <property type="entry name" value="LYSM"/>
    <property type="match status" value="2"/>
</dbReference>
<sequence length="562" mass="58181">MTGRRIRRPAALPILLAAALALAACGQEYEAIEVWDPDRPVPPAARQIARASGAAGPVTLPLPRPVAPPASPAIVERQPVDGPVRPPPLPQRRLDQLARPAPAPAASPPPPPQTVPPGPVLPAPILVAPVPAAPAAPPEPAPPPPVAAAARPQVGGTVTVGNGETLFAISRRTGVPVRALIDANGLKPPYGLLTGQRIAVPANRFHEVQPGETLYSVSRRYGVAMSVLVSENGLDAPYGVRAGQRLKVPTPAATSAPETMVAAVPPPNSLQPPPGQILQPPAPQVLRPPPGAEPQPQPQPEPAPPVEPPPQVGFLTPPAITAPEPVLPPQRPGRAAPPAPPPAAEAPPEPTVQPEPAPRPELAPRRGRDRVRPEPPPAVAPVVPPPPPAMAMAPPPEPPPTAGPPPREGRGFAWPVRGQVVTRFGPTGRGLHNDGINIAAPKGAAVLSAEAGIVAYAGNELRGFGNLLLVKHADGWVTAYAHNDSLLVKRGDRIRRGQPIARVGQTGNVGEPQLHFEIRRGTRAVDPAEYLVGRSTELVPELAPPRLRTHPAVLLAALPGPG</sequence>
<comment type="similarity">
    <text evidence="1">Belongs to the E.coli NlpD/Haemophilus LppB family.</text>
</comment>
<dbReference type="CDD" id="cd12797">
    <property type="entry name" value="M23_peptidase"/>
    <property type="match status" value="1"/>
</dbReference>
<dbReference type="RefSeq" id="WP_276330457.1">
    <property type="nucleotide sequence ID" value="NZ_RJKX01000013.1"/>
</dbReference>
<dbReference type="EMBL" id="RJKX01000013">
    <property type="protein sequence ID" value="ROP99875.1"/>
    <property type="molecule type" value="Genomic_DNA"/>
</dbReference>
<feature type="compositionally biased region" description="Pro residues" evidence="2">
    <location>
        <begin position="60"/>
        <end position="71"/>
    </location>
</feature>
<dbReference type="Gene3D" id="3.10.350.10">
    <property type="entry name" value="LysM domain"/>
    <property type="match status" value="2"/>
</dbReference>
<proteinExistence type="inferred from homology"/>
<evidence type="ECO:0000259" key="4">
    <source>
        <dbReference type="PROSITE" id="PS51782"/>
    </source>
</evidence>
<evidence type="ECO:0000256" key="3">
    <source>
        <dbReference type="SAM" id="SignalP"/>
    </source>
</evidence>
<dbReference type="InterPro" id="IPR018392">
    <property type="entry name" value="LysM"/>
</dbReference>
<feature type="compositionally biased region" description="Basic and acidic residues" evidence="2">
    <location>
        <begin position="362"/>
        <end position="373"/>
    </location>
</feature>
<dbReference type="CDD" id="cd00118">
    <property type="entry name" value="LysM"/>
    <property type="match status" value="2"/>
</dbReference>
<feature type="compositionally biased region" description="Pro residues" evidence="2">
    <location>
        <begin position="374"/>
        <end position="406"/>
    </location>
</feature>
<dbReference type="Gene3D" id="2.70.70.10">
    <property type="entry name" value="Glucose Permease (Domain IIA)"/>
    <property type="match status" value="1"/>
</dbReference>
<feature type="compositionally biased region" description="Pro residues" evidence="2">
    <location>
        <begin position="264"/>
        <end position="311"/>
    </location>
</feature>
<feature type="domain" description="LysM" evidence="4">
    <location>
        <begin position="204"/>
        <end position="248"/>
    </location>
</feature>
<dbReference type="PANTHER" id="PTHR21666">
    <property type="entry name" value="PEPTIDASE-RELATED"/>
    <property type="match status" value="1"/>
</dbReference>
<comment type="caution">
    <text evidence="5">The sequence shown here is derived from an EMBL/GenBank/DDBJ whole genome shotgun (WGS) entry which is preliminary data.</text>
</comment>
<feature type="compositionally biased region" description="Low complexity" evidence="2">
    <location>
        <begin position="72"/>
        <end position="83"/>
    </location>
</feature>
<reference evidence="5 6" key="1">
    <citation type="submission" date="2018-11" db="EMBL/GenBank/DDBJ databases">
        <title>Genomic Encyclopedia of Type Strains, Phase IV (KMG-IV): sequencing the most valuable type-strain genomes for metagenomic binning, comparative biology and taxonomic classification.</title>
        <authorList>
            <person name="Goeker M."/>
        </authorList>
    </citation>
    <scope>NUCLEOTIDE SEQUENCE [LARGE SCALE GENOMIC DNA]</scope>
    <source>
        <strain evidence="5 6">DSM 5900</strain>
    </source>
</reference>
<dbReference type="InterPro" id="IPR050570">
    <property type="entry name" value="Cell_wall_metabolism_enzyme"/>
</dbReference>
<feature type="region of interest" description="Disordered" evidence="2">
    <location>
        <begin position="250"/>
        <end position="412"/>
    </location>
</feature>
<dbReference type="PANTHER" id="PTHR21666:SF263">
    <property type="entry name" value="MUREIN HYDROLASE ACTIVATOR NLPD"/>
    <property type="match status" value="1"/>
</dbReference>
<dbReference type="Pfam" id="PF01476">
    <property type="entry name" value="LysM"/>
    <property type="match status" value="2"/>
</dbReference>
<feature type="domain" description="LysM" evidence="4">
    <location>
        <begin position="156"/>
        <end position="200"/>
    </location>
</feature>
<feature type="compositionally biased region" description="Pro residues" evidence="2">
    <location>
        <begin position="101"/>
        <end position="120"/>
    </location>
</feature>
<feature type="region of interest" description="Disordered" evidence="2">
    <location>
        <begin position="49"/>
        <end position="120"/>
    </location>
</feature>
<protein>
    <submittedName>
        <fullName evidence="5">LysM domain-containing protein</fullName>
    </submittedName>
</protein>
<evidence type="ECO:0000256" key="1">
    <source>
        <dbReference type="ARBA" id="ARBA00038420"/>
    </source>
</evidence>
<keyword evidence="6" id="KW-1185">Reference proteome</keyword>
<gene>
    <name evidence="5" type="ORF">EDC65_1666</name>
</gene>
<evidence type="ECO:0000313" key="5">
    <source>
        <dbReference type="EMBL" id="ROP99875.1"/>
    </source>
</evidence>